<name>A0ABU9C3V1_9BURK</name>
<keyword evidence="4" id="KW-1134">Transmembrane beta strand</keyword>
<keyword evidence="6" id="KW-0472">Membrane</keyword>
<keyword evidence="5" id="KW-0812">Transmembrane</keyword>
<evidence type="ECO:0000256" key="7">
    <source>
        <dbReference type="ARBA" id="ARBA00023237"/>
    </source>
</evidence>
<evidence type="ECO:0000313" key="9">
    <source>
        <dbReference type="Proteomes" id="UP001379945"/>
    </source>
</evidence>
<proteinExistence type="inferred from homology"/>
<comment type="subcellular location">
    <subcellularLocation>
        <location evidence="1">Cell outer membrane</location>
    </subcellularLocation>
</comment>
<evidence type="ECO:0000313" key="8">
    <source>
        <dbReference type="EMBL" id="MEK8046311.1"/>
    </source>
</evidence>
<reference evidence="8 9" key="1">
    <citation type="submission" date="2024-04" db="EMBL/GenBank/DDBJ databases">
        <title>Novel species of the genus Ideonella isolated from streams.</title>
        <authorList>
            <person name="Lu H."/>
        </authorList>
    </citation>
    <scope>NUCLEOTIDE SEQUENCE [LARGE SCALE GENOMIC DNA]</scope>
    <source>
        <strain evidence="8 9">LYT19W</strain>
    </source>
</reference>
<evidence type="ECO:0000256" key="5">
    <source>
        <dbReference type="ARBA" id="ARBA00022692"/>
    </source>
</evidence>
<dbReference type="PANTHER" id="PTHR30026:SF20">
    <property type="entry name" value="OUTER MEMBRANE PROTEIN TOLC"/>
    <property type="match status" value="1"/>
</dbReference>
<evidence type="ECO:0000256" key="2">
    <source>
        <dbReference type="ARBA" id="ARBA00007613"/>
    </source>
</evidence>
<dbReference type="InterPro" id="IPR051906">
    <property type="entry name" value="TolC-like"/>
</dbReference>
<dbReference type="InterPro" id="IPR003423">
    <property type="entry name" value="OMP_efflux"/>
</dbReference>
<accession>A0ABU9C3V1</accession>
<dbReference type="Pfam" id="PF02321">
    <property type="entry name" value="OEP"/>
    <property type="match status" value="2"/>
</dbReference>
<evidence type="ECO:0000256" key="6">
    <source>
        <dbReference type="ARBA" id="ARBA00023136"/>
    </source>
</evidence>
<sequence length="442" mass="45650">MSAGRRTSVRAATRALAVVLWLGAGVGLAHADDLLAVLAQARAADPQFAGAATALALQDERVAQARAGLLPQWSLQASERRSAATDVSGAAPVRELGSHISQVLIDLGQWQSLSAAQTDASAEAARARAAEQALCARVARAYLERLSAEAALSNVLANEAAFEQQVVQAQARFAAGLGAAVDVDQARTFHALAQGASEAARQLVADAGEALAQLTGQRPVVLKPLVAELPALLPQPADVDAWVAQALAANPQLQAQRLSLQASGQRVSAAGSAHLPTLSAVFDSARRSGSGLSVTGEAPRANTLSLTLTVPLLAGGATESSRRVAVLQRDQAAQSLEATRRELLRDTRAQYQAVQSGVTTLASSRAAVNAARKALESTRTGQVLGTRSMTDLLLAIQNLSTAQSALDQARHRYVLAKLLLLQAAGSLGPAEMAAANQLLGDS</sequence>
<evidence type="ECO:0000256" key="1">
    <source>
        <dbReference type="ARBA" id="ARBA00004442"/>
    </source>
</evidence>
<dbReference type="InterPro" id="IPR010130">
    <property type="entry name" value="T1SS_OMP_TolC"/>
</dbReference>
<keyword evidence="3" id="KW-0813">Transport</keyword>
<dbReference type="PANTHER" id="PTHR30026">
    <property type="entry name" value="OUTER MEMBRANE PROTEIN TOLC"/>
    <property type="match status" value="1"/>
</dbReference>
<evidence type="ECO:0000256" key="4">
    <source>
        <dbReference type="ARBA" id="ARBA00022452"/>
    </source>
</evidence>
<protein>
    <submittedName>
        <fullName evidence="8">TolC family outer membrane protein</fullName>
    </submittedName>
</protein>
<dbReference type="NCBIfam" id="TIGR01844">
    <property type="entry name" value="type_I_sec_TolC"/>
    <property type="match status" value="1"/>
</dbReference>
<comment type="caution">
    <text evidence="8">The sequence shown here is derived from an EMBL/GenBank/DDBJ whole genome shotgun (WGS) entry which is preliminary data.</text>
</comment>
<dbReference type="SUPFAM" id="SSF56954">
    <property type="entry name" value="Outer membrane efflux proteins (OEP)"/>
    <property type="match status" value="1"/>
</dbReference>
<dbReference type="EMBL" id="JBBUTI010000005">
    <property type="protein sequence ID" value="MEK8046311.1"/>
    <property type="molecule type" value="Genomic_DNA"/>
</dbReference>
<comment type="similarity">
    <text evidence="2">Belongs to the outer membrane factor (OMF) (TC 1.B.17) family.</text>
</comment>
<dbReference type="Gene3D" id="1.20.1600.10">
    <property type="entry name" value="Outer membrane efflux proteins (OEP)"/>
    <property type="match status" value="1"/>
</dbReference>
<keyword evidence="9" id="KW-1185">Reference proteome</keyword>
<organism evidence="8 9">
    <name type="scientific">Ideonella margarita</name>
    <dbReference type="NCBI Taxonomy" id="2984191"/>
    <lineage>
        <taxon>Bacteria</taxon>
        <taxon>Pseudomonadati</taxon>
        <taxon>Pseudomonadota</taxon>
        <taxon>Betaproteobacteria</taxon>
        <taxon>Burkholderiales</taxon>
        <taxon>Sphaerotilaceae</taxon>
        <taxon>Ideonella</taxon>
    </lineage>
</organism>
<dbReference type="Proteomes" id="UP001379945">
    <property type="component" value="Unassembled WGS sequence"/>
</dbReference>
<dbReference type="RefSeq" id="WP_341398598.1">
    <property type="nucleotide sequence ID" value="NZ_JBBUTI010000005.1"/>
</dbReference>
<gene>
    <name evidence="8" type="ORF">AACH00_08155</name>
</gene>
<keyword evidence="7" id="KW-0998">Cell outer membrane</keyword>
<evidence type="ECO:0000256" key="3">
    <source>
        <dbReference type="ARBA" id="ARBA00022448"/>
    </source>
</evidence>